<dbReference type="RefSeq" id="XP_018277349.1">
    <property type="nucleotide sequence ID" value="XM_018425495.1"/>
</dbReference>
<name>A0A0J0XIE7_9TREE</name>
<dbReference type="AlphaFoldDB" id="A0A0J0XIE7"/>
<gene>
    <name evidence="1" type="ORF">CC85DRAFT_303752</name>
</gene>
<organism evidence="1 2">
    <name type="scientific">Cutaneotrichosporon oleaginosum</name>
    <dbReference type="NCBI Taxonomy" id="879819"/>
    <lineage>
        <taxon>Eukaryota</taxon>
        <taxon>Fungi</taxon>
        <taxon>Dikarya</taxon>
        <taxon>Basidiomycota</taxon>
        <taxon>Agaricomycotina</taxon>
        <taxon>Tremellomycetes</taxon>
        <taxon>Trichosporonales</taxon>
        <taxon>Trichosporonaceae</taxon>
        <taxon>Cutaneotrichosporon</taxon>
    </lineage>
</organism>
<accession>A0A0J0XIE7</accession>
<evidence type="ECO:0000313" key="1">
    <source>
        <dbReference type="EMBL" id="KLT40858.1"/>
    </source>
</evidence>
<sequence length="394" mass="43258">MPTAGVGALSLEVIGPTADNSGERGKTAPLDVTRYPHILDVVVNVARHGSLIALRAANRALRDRCDALLAAHLVLRYFPPSPLDPKHLVPAYLSSRGGRVPALLDWNRQRLAEDRALALAEPHYIPGMTEMSPLRGDDYLSDADIDGVAIAFLPAPPCLAGARVLDLAGARDTHLAKVLAHCAPLVRTGREQDGYHALAAGRWAPRGLAVPRAVVWTHLWDWGHSGPHDYDHGPHISLLSARSLVLNLTFDPHATRNSCFIDITYADAVEDVTVIFHAESGFVGRLPSHPYMGDLPTPPPQRTLRQVVTALYCGCEMPHTFVNLSAIPASWWGQEGSWDDKRARITLHAALLERHAVDPHPRLQVDALLDRFTVLSLNEYREMVGEERFELFTG</sequence>
<dbReference type="EMBL" id="KQ087227">
    <property type="protein sequence ID" value="KLT40858.1"/>
    <property type="molecule type" value="Genomic_DNA"/>
</dbReference>
<evidence type="ECO:0000313" key="2">
    <source>
        <dbReference type="Proteomes" id="UP000053611"/>
    </source>
</evidence>
<protein>
    <submittedName>
        <fullName evidence="1">Uncharacterized protein</fullName>
    </submittedName>
</protein>
<reference evidence="1 2" key="1">
    <citation type="submission" date="2015-03" db="EMBL/GenBank/DDBJ databases">
        <title>Genomics and transcriptomics of the oil-accumulating basidiomycete yeast T. oleaginosus allow insights into substrate utilization and the diverse evolutionary trajectories of mating systems in fungi.</title>
        <authorList>
            <consortium name="DOE Joint Genome Institute"/>
            <person name="Kourist R."/>
            <person name="Kracht O."/>
            <person name="Bracharz F."/>
            <person name="Lipzen A."/>
            <person name="Nolan M."/>
            <person name="Ohm R."/>
            <person name="Grigoriev I."/>
            <person name="Sun S."/>
            <person name="Heitman J."/>
            <person name="Bruck T."/>
            <person name="Nowrousian M."/>
        </authorList>
    </citation>
    <scope>NUCLEOTIDE SEQUENCE [LARGE SCALE GENOMIC DNA]</scope>
    <source>
        <strain evidence="1 2">IBC0246</strain>
    </source>
</reference>
<proteinExistence type="predicted"/>
<keyword evidence="2" id="KW-1185">Reference proteome</keyword>
<dbReference type="GeneID" id="28986098"/>
<dbReference type="Proteomes" id="UP000053611">
    <property type="component" value="Unassembled WGS sequence"/>
</dbReference>